<protein>
    <recommendedName>
        <fullName evidence="1">Reverse transcriptase zinc-binding domain-containing protein</fullName>
    </recommendedName>
</protein>
<keyword evidence="3" id="KW-1185">Reference proteome</keyword>
<dbReference type="AlphaFoldDB" id="A0A9D4XEA4"/>
<evidence type="ECO:0000313" key="2">
    <source>
        <dbReference type="EMBL" id="KAI5419444.1"/>
    </source>
</evidence>
<dbReference type="InterPro" id="IPR026960">
    <property type="entry name" value="RVT-Znf"/>
</dbReference>
<dbReference type="Gramene" id="Psat04G0357300-T1">
    <property type="protein sequence ID" value="KAI5419444.1"/>
    <property type="gene ID" value="KIW84_043573"/>
</dbReference>
<reference evidence="2 3" key="1">
    <citation type="journal article" date="2022" name="Nat. Genet.">
        <title>Improved pea reference genome and pan-genome highlight genomic features and evolutionary characteristics.</title>
        <authorList>
            <person name="Yang T."/>
            <person name="Liu R."/>
            <person name="Luo Y."/>
            <person name="Hu S."/>
            <person name="Wang D."/>
            <person name="Wang C."/>
            <person name="Pandey M.K."/>
            <person name="Ge S."/>
            <person name="Xu Q."/>
            <person name="Li N."/>
            <person name="Li G."/>
            <person name="Huang Y."/>
            <person name="Saxena R.K."/>
            <person name="Ji Y."/>
            <person name="Li M."/>
            <person name="Yan X."/>
            <person name="He Y."/>
            <person name="Liu Y."/>
            <person name="Wang X."/>
            <person name="Xiang C."/>
            <person name="Varshney R.K."/>
            <person name="Ding H."/>
            <person name="Gao S."/>
            <person name="Zong X."/>
        </authorList>
    </citation>
    <scope>NUCLEOTIDE SEQUENCE [LARGE SCALE GENOMIC DNA]</scope>
    <source>
        <strain evidence="2 3">cv. Zhongwan 6</strain>
    </source>
</reference>
<sequence length="284" mass="33239">MAHGFTLVVIAVIVQQRRDQNGTWVFTRMKVKRASKVQYLVFGINIVGGNFGCRIYDGGVLRFRFVTEIHRVRYGSEFKDVFVPEMGYWLGALWIWNVARNFVYVDYVVEDQLEALQILLSEVNLIMIQKDVAVWPFGHDFSISSCYDKLLRTREMWILNVNSSLALKVICKVMVPFKVRVFRWRLVQDRLSTRSQLARRGFLHNPSDKVCVFCFREEEDIKHVMIHCTVVKNIWDNIQLWTQAEISEEADCCSHFLKVIFNLNMLGVKKRRAGASWLAVCWCI</sequence>
<gene>
    <name evidence="2" type="ORF">KIW84_043573</name>
</gene>
<feature type="domain" description="Reverse transcriptase zinc-binding" evidence="1">
    <location>
        <begin position="141"/>
        <end position="235"/>
    </location>
</feature>
<evidence type="ECO:0000313" key="3">
    <source>
        <dbReference type="Proteomes" id="UP001058974"/>
    </source>
</evidence>
<dbReference type="EMBL" id="JAMSHJ010000004">
    <property type="protein sequence ID" value="KAI5419444.1"/>
    <property type="molecule type" value="Genomic_DNA"/>
</dbReference>
<dbReference type="Pfam" id="PF13966">
    <property type="entry name" value="zf-RVT"/>
    <property type="match status" value="1"/>
</dbReference>
<comment type="caution">
    <text evidence="2">The sequence shown here is derived from an EMBL/GenBank/DDBJ whole genome shotgun (WGS) entry which is preliminary data.</text>
</comment>
<organism evidence="2 3">
    <name type="scientific">Pisum sativum</name>
    <name type="common">Garden pea</name>
    <name type="synonym">Lathyrus oleraceus</name>
    <dbReference type="NCBI Taxonomy" id="3888"/>
    <lineage>
        <taxon>Eukaryota</taxon>
        <taxon>Viridiplantae</taxon>
        <taxon>Streptophyta</taxon>
        <taxon>Embryophyta</taxon>
        <taxon>Tracheophyta</taxon>
        <taxon>Spermatophyta</taxon>
        <taxon>Magnoliopsida</taxon>
        <taxon>eudicotyledons</taxon>
        <taxon>Gunneridae</taxon>
        <taxon>Pentapetalae</taxon>
        <taxon>rosids</taxon>
        <taxon>fabids</taxon>
        <taxon>Fabales</taxon>
        <taxon>Fabaceae</taxon>
        <taxon>Papilionoideae</taxon>
        <taxon>50 kb inversion clade</taxon>
        <taxon>NPAAA clade</taxon>
        <taxon>Hologalegina</taxon>
        <taxon>IRL clade</taxon>
        <taxon>Fabeae</taxon>
        <taxon>Lathyrus</taxon>
    </lineage>
</organism>
<proteinExistence type="predicted"/>
<evidence type="ECO:0000259" key="1">
    <source>
        <dbReference type="Pfam" id="PF13966"/>
    </source>
</evidence>
<accession>A0A9D4XEA4</accession>
<dbReference type="Proteomes" id="UP001058974">
    <property type="component" value="Chromosome 4"/>
</dbReference>
<name>A0A9D4XEA4_PEA</name>